<dbReference type="EMBL" id="FOBB01000012">
    <property type="protein sequence ID" value="SEN73748.1"/>
    <property type="molecule type" value="Genomic_DNA"/>
</dbReference>
<keyword evidence="1" id="KW-0732">Signal</keyword>
<reference evidence="3 4" key="1">
    <citation type="submission" date="2016-10" db="EMBL/GenBank/DDBJ databases">
        <authorList>
            <person name="de Groot N.N."/>
        </authorList>
    </citation>
    <scope>NUCLEOTIDE SEQUENCE [LARGE SCALE GENOMIC DNA]</scope>
    <source>
        <strain evidence="3 4">DSM 21039</strain>
    </source>
</reference>
<dbReference type="SUPFAM" id="SSF63829">
    <property type="entry name" value="Calcium-dependent phosphotriesterase"/>
    <property type="match status" value="1"/>
</dbReference>
<dbReference type="InterPro" id="IPR024535">
    <property type="entry name" value="RHGA/B-epi-like_pectate_lyase"/>
</dbReference>
<dbReference type="InterPro" id="IPR011042">
    <property type="entry name" value="6-blade_b-propeller_TolB-like"/>
</dbReference>
<dbReference type="SUPFAM" id="SSF51126">
    <property type="entry name" value="Pectin lyase-like"/>
    <property type="match status" value="3"/>
</dbReference>
<feature type="chain" id="PRO_5011651638" evidence="1">
    <location>
        <begin position="22"/>
        <end position="986"/>
    </location>
</feature>
<evidence type="ECO:0000313" key="3">
    <source>
        <dbReference type="EMBL" id="SEN73748.1"/>
    </source>
</evidence>
<evidence type="ECO:0000259" key="2">
    <source>
        <dbReference type="Pfam" id="PF12708"/>
    </source>
</evidence>
<keyword evidence="4" id="KW-1185">Reference proteome</keyword>
<gene>
    <name evidence="3" type="ORF">SAMN04488505_112132</name>
</gene>
<feature type="signal peptide" evidence="1">
    <location>
        <begin position="1"/>
        <end position="21"/>
    </location>
</feature>
<dbReference type="GO" id="GO:0016829">
    <property type="term" value="F:lyase activity"/>
    <property type="evidence" value="ECO:0007669"/>
    <property type="project" value="UniProtKB-KW"/>
</dbReference>
<evidence type="ECO:0000313" key="4">
    <source>
        <dbReference type="Proteomes" id="UP000198984"/>
    </source>
</evidence>
<dbReference type="Gene3D" id="2.120.10.30">
    <property type="entry name" value="TolB, C-terminal domain"/>
    <property type="match status" value="1"/>
</dbReference>
<sequence>MAYHVKAFLLLVLLTGSCSNAFSQFTPGKSLYTQKPDDPEAVYFTPGKAADVSDQLQTAINQLKKDRNFGILFIPEGTYFISKTIYIPAAIRLIGYGKSRPLIILKQHSPAFAEVNQQDKGKASYMFWFTSSIVEPGGNVSDAGAGTFYSALTNIDLKIEDGNPAAVALRTHFAQHSYVAHCNIDIGKGKAGLFDVGNFMEDVKFFGGDYGIYTTKASPGWQFMMMDTYFEGQRKTAIKTQQAGFTIVRMQVKNVPAAIQVDSNYWEKLFLENCKFENIRDTAIRISNEGNANMQLNIRNLYCRQVPVLVHYPKADSVTKVAFTTYEVQRLVYGLQIDDLDKEPVYKTISEIQALKTLPATLSNDIPALPPMADWVSLKTLGAAGDGVTDDTKAIQKAIDEHPVIYVPQGSYRISETIRLKPNTVLIGLHPMATNFALAENAAAFGSFGAPKAMVEAPEGGTNIITGIGLYTAESNYRAVACKWMAGEKSMVDDVKFIGGHGTMRPGPQLRWKWDEREQPQTGRRTAADPLWDTQYWSLWVTNNGGGIFKNIWSASTFATSGCYVNNTATRGRIYAMSVEHHVRNEVRFKNVSNWKVYALQLEEESVESSECQPLEIETCKDMTFANLYMFRVIRVKVPYPYSVRTWDCSNLELLNVHNYSQIKYTTDNPLYDINTDITVRPTEFARLLISDNKPAKAAAPLQLLAKGFEFAIGLCADSKGNVYFAEQRMKHVYKWSAATQSLQLLADFPWEPLSLACDSKDNLLVVFRYNPQPGYIINGQPERYQNPPDASGTSFSGWGNSGFGTLVYAVDPGQPENTIRLLDKKTMGTVKDVYKALYPSNRWRDYHDFNTVSLNRNEECWVAPDGKTIIPVCYDLARSCALVNAFPGKPLYAVDEYDKRTVKMQVDAQGYLSDLKYFAEKGEFNSIPDQQGNVWIADGDIYSFDAAGKQREWIRVPERPSSLVITNGNTLYFTGRTGLYRTMIK</sequence>
<dbReference type="Pfam" id="PF12708">
    <property type="entry name" value="Pect-lyase_RHGA_epim"/>
    <property type="match status" value="2"/>
</dbReference>
<dbReference type="STRING" id="573321.SAMN04488505_112132"/>
<feature type="domain" description="Rhamnogalacturonase A/B/Epimerase-like pectate lyase" evidence="2">
    <location>
        <begin position="48"/>
        <end position="255"/>
    </location>
</feature>
<dbReference type="OrthoDB" id="241638at2"/>
<feature type="domain" description="Rhamnogalacturonase A/B/Epimerase-like pectate lyase" evidence="2">
    <location>
        <begin position="375"/>
        <end position="472"/>
    </location>
</feature>
<accession>A0A1H8J1A1</accession>
<keyword evidence="3" id="KW-0456">Lyase</keyword>
<proteinExistence type="predicted"/>
<name>A0A1H8J1A1_9BACT</name>
<dbReference type="PROSITE" id="PS51257">
    <property type="entry name" value="PROKAR_LIPOPROTEIN"/>
    <property type="match status" value="1"/>
</dbReference>
<dbReference type="Gene3D" id="2.160.20.10">
    <property type="entry name" value="Single-stranded right-handed beta-helix, Pectin lyase-like"/>
    <property type="match status" value="2"/>
</dbReference>
<organism evidence="3 4">
    <name type="scientific">Chitinophaga rupis</name>
    <dbReference type="NCBI Taxonomy" id="573321"/>
    <lineage>
        <taxon>Bacteria</taxon>
        <taxon>Pseudomonadati</taxon>
        <taxon>Bacteroidota</taxon>
        <taxon>Chitinophagia</taxon>
        <taxon>Chitinophagales</taxon>
        <taxon>Chitinophagaceae</taxon>
        <taxon>Chitinophaga</taxon>
    </lineage>
</organism>
<dbReference type="InterPro" id="IPR011050">
    <property type="entry name" value="Pectin_lyase_fold/virulence"/>
</dbReference>
<protein>
    <submittedName>
        <fullName evidence="3">Pectate lyase superfamily protein</fullName>
    </submittedName>
</protein>
<dbReference type="PANTHER" id="PTHR47572">
    <property type="entry name" value="LIPOPROTEIN-RELATED"/>
    <property type="match status" value="1"/>
</dbReference>
<dbReference type="AlphaFoldDB" id="A0A1H8J1A1"/>
<evidence type="ECO:0000256" key="1">
    <source>
        <dbReference type="SAM" id="SignalP"/>
    </source>
</evidence>
<dbReference type="InterPro" id="IPR012334">
    <property type="entry name" value="Pectin_lyas_fold"/>
</dbReference>
<dbReference type="PANTHER" id="PTHR47572:SF4">
    <property type="entry name" value="LACTONASE DRP35"/>
    <property type="match status" value="1"/>
</dbReference>
<dbReference type="RefSeq" id="WP_089920916.1">
    <property type="nucleotide sequence ID" value="NZ_FOBB01000012.1"/>
</dbReference>
<dbReference type="InterPro" id="IPR051262">
    <property type="entry name" value="SMP-30/CGR1_Lactonase"/>
</dbReference>
<dbReference type="Proteomes" id="UP000198984">
    <property type="component" value="Unassembled WGS sequence"/>
</dbReference>